<evidence type="ECO:0000313" key="3">
    <source>
        <dbReference type="Proteomes" id="UP001059819"/>
    </source>
</evidence>
<dbReference type="InterPro" id="IPR000209">
    <property type="entry name" value="Peptidase_S8/S53_dom"/>
</dbReference>
<accession>A0ABY5TZQ5</accession>
<feature type="domain" description="Peptidase S8/S53" evidence="1">
    <location>
        <begin position="269"/>
        <end position="531"/>
    </location>
</feature>
<keyword evidence="3" id="KW-1185">Reference proteome</keyword>
<dbReference type="CDD" id="cd04847">
    <property type="entry name" value="Peptidases_S8_Subtilisin_like_2"/>
    <property type="match status" value="1"/>
</dbReference>
<dbReference type="SUPFAM" id="SSF52743">
    <property type="entry name" value="Subtilisin-like"/>
    <property type="match status" value="1"/>
</dbReference>
<dbReference type="InterPro" id="IPR036852">
    <property type="entry name" value="Peptidase_S8/S53_dom_sf"/>
</dbReference>
<gene>
    <name evidence="2" type="ORF">NX779_00345</name>
</gene>
<evidence type="ECO:0000313" key="2">
    <source>
        <dbReference type="EMBL" id="UWD35096.1"/>
    </source>
</evidence>
<organism evidence="2 3">
    <name type="scientific">Mycoplasma cottewii</name>
    <dbReference type="NCBI Taxonomy" id="51364"/>
    <lineage>
        <taxon>Bacteria</taxon>
        <taxon>Bacillati</taxon>
        <taxon>Mycoplasmatota</taxon>
        <taxon>Mollicutes</taxon>
        <taxon>Mycoplasmataceae</taxon>
        <taxon>Mycoplasma</taxon>
    </lineage>
</organism>
<dbReference type="Proteomes" id="UP001059819">
    <property type="component" value="Chromosome"/>
</dbReference>
<dbReference type="Pfam" id="PF00082">
    <property type="entry name" value="Peptidase_S8"/>
    <property type="match status" value="1"/>
</dbReference>
<dbReference type="RefSeq" id="WP_259430254.1">
    <property type="nucleotide sequence ID" value="NZ_CP103424.1"/>
</dbReference>
<sequence>MSNKVIELRNEFKSEYYTKKIGSNQLPNNAKLNVKELIDLKEQLITIKQFWDSQKLKINPLVSVHYKRIISKSNRIKAIFENDALKNNKNVVGAKFSKTIPSYHIITYCITNEILENSILNLKECINYLNKYQYKEISQDDILYINKNFDNSFSKNLTKTRLINTIIDTYYIKSFGVDQFDEFLEGGSIITIYDIKIKTSEILKQLDINPLTVPKLNETTFYLNAEQLKHFVQKAPYLIAMGISDISKMDPLNSKETQQTITEIKKPSNEPIIGVIDTLFDKQNTYFSEWVEYEDRLDENINRSVEDYIHGTQVSSIIVDGHRLNPELDDGCGNFRVKHFGVAKQTRFSSFTLLKEIESIIRTNKNIKVWNLSLGSTKEISENFISIEAEFLDRIQAENNVIFVISGTNKTSNEIIKIGAPADSINSIVVNSVDFEKNSTNYSRSGPVLSLFNKPDISYYGGSDKKGIRVCSGFEQRYAIGTSFAAPWIARKLCYLIEVIGMSKEVAKALLIHSSTNWTDDNKNINTTGHGVVPIHIKDILETPKDEIRFIIQGTVRKYETFNYTLPVPLNKDYKHPFVSKLTMCYFPKVSKTQGVDYTDTEMDIKFGKIIQKNRKIMIDPINKNKQSYDEPVSIFEQEARQKFKKWNNTKHIQQNLFTNTGRIVKPTKSKQEQGYWGINILTKERLETVKDKNLKYGLVVTLKSVDKNNYYADFIKNCEFRGWIVTQIDIENKVEVYNKSNETIKFD</sequence>
<evidence type="ECO:0000259" key="1">
    <source>
        <dbReference type="Pfam" id="PF00082"/>
    </source>
</evidence>
<dbReference type="InterPro" id="IPR034074">
    <property type="entry name" value="Y4bN_pept_dom"/>
</dbReference>
<reference evidence="2" key="1">
    <citation type="submission" date="2022-08" db="EMBL/GenBank/DDBJ databases">
        <title>Complete genome sequence of Mycoplasma cottewii type strain VIS.</title>
        <authorList>
            <person name="Spergser J."/>
        </authorList>
    </citation>
    <scope>NUCLEOTIDE SEQUENCE</scope>
    <source>
        <strain evidence="2">VIS</strain>
    </source>
</reference>
<protein>
    <submittedName>
        <fullName evidence="2">S8 family peptidase</fullName>
    </submittedName>
</protein>
<dbReference type="EMBL" id="CP103424">
    <property type="protein sequence ID" value="UWD35096.1"/>
    <property type="molecule type" value="Genomic_DNA"/>
</dbReference>
<proteinExistence type="predicted"/>
<name>A0ABY5TZQ5_9MOLU</name>
<dbReference type="Gene3D" id="3.40.50.200">
    <property type="entry name" value="Peptidase S8/S53 domain"/>
    <property type="match status" value="1"/>
</dbReference>